<dbReference type="EMBL" id="KY630187">
    <property type="protein sequence ID" value="AQW88915.1"/>
    <property type="molecule type" value="Genomic_DNA"/>
</dbReference>
<protein>
    <submittedName>
        <fullName evidence="1">Uncharacterized protein</fullName>
    </submittedName>
</protein>
<reference evidence="1" key="1">
    <citation type="submission" date="2017-02" db="EMBL/GenBank/DDBJ databases">
        <title>Genome sequence of Serratia marcescens phage BF.</title>
        <authorList>
            <person name="Casey E."/>
            <person name="Fitzgerald B."/>
            <person name="Mahony J."/>
            <person name="Lugli G."/>
            <person name="Ventura M."/>
            <person name="van Sinderen D."/>
        </authorList>
    </citation>
    <scope>NUCLEOTIDE SEQUENCE [LARGE SCALE GENOMIC DNA]</scope>
</reference>
<proteinExistence type="predicted"/>
<evidence type="ECO:0000313" key="2">
    <source>
        <dbReference type="Proteomes" id="UP000221837"/>
    </source>
</evidence>
<organism evidence="1 2">
    <name type="scientific">Serratia phage BF</name>
    <dbReference type="NCBI Taxonomy" id="1962671"/>
    <lineage>
        <taxon>Viruses</taxon>
        <taxon>Duplodnaviria</taxon>
        <taxon>Heunggongvirae</taxon>
        <taxon>Uroviricota</taxon>
        <taxon>Caudoviricetes</taxon>
        <taxon>Eneladusvirus</taxon>
        <taxon>Eneladusvirus BF</taxon>
    </lineage>
</organism>
<accession>A0A1S6UAY6</accession>
<keyword evidence="2" id="KW-1185">Reference proteome</keyword>
<name>A0A1S6UAY6_9CAUD</name>
<evidence type="ECO:0000313" key="1">
    <source>
        <dbReference type="EMBL" id="AQW88915.1"/>
    </source>
</evidence>
<sequence length="148" mass="17850">MTWKKINEVVGRFYKNFSTLRKTVNRGDYCYFKLNDYYEIKCGDDYLVQFKYKPNSQDYYYMNYDYNNDSVMFYTTRKYSGYWKHSAPDNIIIFKNLTRLCTEEGHFQEMTRQDLTDFEIPDIISLLMMGKAIVDKTKEYRNVGTSST</sequence>
<dbReference type="Proteomes" id="UP000221837">
    <property type="component" value="Genome"/>
</dbReference>
<gene>
    <name evidence="1" type="ORF">BF_0390</name>
</gene>
<dbReference type="OrthoDB" id="32031at10239"/>